<dbReference type="Gene3D" id="3.30.565.10">
    <property type="entry name" value="Histidine kinase-like ATPase, C-terminal domain"/>
    <property type="match status" value="1"/>
</dbReference>
<evidence type="ECO:0000256" key="1">
    <source>
        <dbReference type="ARBA" id="ARBA00000085"/>
    </source>
</evidence>
<accession>A0A556MW10</accession>
<dbReference type="OrthoDB" id="1522504at2"/>
<keyword evidence="8" id="KW-0472">Membrane</keyword>
<comment type="catalytic activity">
    <reaction evidence="1">
        <text>ATP + protein L-histidine = ADP + protein N-phospho-L-histidine.</text>
        <dbReference type="EC" id="2.7.13.3"/>
    </reaction>
</comment>
<dbReference type="Gene3D" id="1.10.287.130">
    <property type="match status" value="1"/>
</dbReference>
<evidence type="ECO:0000256" key="4">
    <source>
        <dbReference type="ARBA" id="ARBA00022679"/>
    </source>
</evidence>
<keyword evidence="3" id="KW-0597">Phosphoprotein</keyword>
<evidence type="ECO:0000256" key="7">
    <source>
        <dbReference type="ARBA" id="ARBA00022989"/>
    </source>
</evidence>
<organism evidence="10 11">
    <name type="scientific">Mucilaginibacter corticis</name>
    <dbReference type="NCBI Taxonomy" id="2597670"/>
    <lineage>
        <taxon>Bacteria</taxon>
        <taxon>Pseudomonadati</taxon>
        <taxon>Bacteroidota</taxon>
        <taxon>Sphingobacteriia</taxon>
        <taxon>Sphingobacteriales</taxon>
        <taxon>Sphingobacteriaceae</taxon>
        <taxon>Mucilaginibacter</taxon>
    </lineage>
</organism>
<evidence type="ECO:0000256" key="5">
    <source>
        <dbReference type="ARBA" id="ARBA00022692"/>
    </source>
</evidence>
<dbReference type="GO" id="GO:0000155">
    <property type="term" value="F:phosphorelay sensor kinase activity"/>
    <property type="evidence" value="ECO:0007669"/>
    <property type="project" value="InterPro"/>
</dbReference>
<evidence type="ECO:0000256" key="2">
    <source>
        <dbReference type="ARBA" id="ARBA00012438"/>
    </source>
</evidence>
<dbReference type="SMART" id="SM00388">
    <property type="entry name" value="HisKA"/>
    <property type="match status" value="1"/>
</dbReference>
<dbReference type="EMBL" id="VLPK01000001">
    <property type="protein sequence ID" value="TSJ43998.1"/>
    <property type="molecule type" value="Genomic_DNA"/>
</dbReference>
<sequence>MKLLDKYNRISLLTTILVIIVTGFIYYFTISYILTDQVDKDLVVEENEIFEHVKLNHNLPEVFKSEDLKILFKNIGQDTMPRQFSNTQFWDDKEKEQEAARGLQSWVRVNGVNYSIHIIESKVETEELIRLIFLITLGIILLLIIALITINRLVIRNLWQPFYDMLRQIKLFNVTDQNSITPLTTGIEEFRDMNEEISAMSTRVKQDYQELKTFVENAAHELMTPIAVMNSKLDTLIQTGGLNDEQGTLIGDMYGTMGKLTRLNKVMLLLTKIENNLINDQEALDVRATIETACSEFQDLAYNKELRLHTELTDVTLFMSKTLLDILLGNLLGNAIRHNRPGGVVTVKLNQQALIIQNTGKFDALDASTIFRRFQKASDSEGSGLGLTLARQICENNGFRLQYSFEDHLHTFTVNFK</sequence>
<keyword evidence="5 8" id="KW-0812">Transmembrane</keyword>
<evidence type="ECO:0000313" key="11">
    <source>
        <dbReference type="Proteomes" id="UP000318733"/>
    </source>
</evidence>
<dbReference type="Pfam" id="PF02518">
    <property type="entry name" value="HATPase_c"/>
    <property type="match status" value="1"/>
</dbReference>
<dbReference type="AlphaFoldDB" id="A0A556MW10"/>
<keyword evidence="7 8" id="KW-1133">Transmembrane helix</keyword>
<gene>
    <name evidence="10" type="ORF">FO440_07430</name>
</gene>
<evidence type="ECO:0000313" key="10">
    <source>
        <dbReference type="EMBL" id="TSJ43998.1"/>
    </source>
</evidence>
<dbReference type="PROSITE" id="PS50109">
    <property type="entry name" value="HIS_KIN"/>
    <property type="match status" value="1"/>
</dbReference>
<keyword evidence="4" id="KW-0808">Transferase</keyword>
<evidence type="ECO:0000256" key="3">
    <source>
        <dbReference type="ARBA" id="ARBA00022553"/>
    </source>
</evidence>
<dbReference type="EC" id="2.7.13.3" evidence="2"/>
<evidence type="ECO:0000256" key="6">
    <source>
        <dbReference type="ARBA" id="ARBA00022777"/>
    </source>
</evidence>
<dbReference type="InterPro" id="IPR003661">
    <property type="entry name" value="HisK_dim/P_dom"/>
</dbReference>
<dbReference type="CDD" id="cd00082">
    <property type="entry name" value="HisKA"/>
    <property type="match status" value="1"/>
</dbReference>
<reference evidence="10 11" key="1">
    <citation type="submission" date="2019-07" db="EMBL/GenBank/DDBJ databases">
        <authorList>
            <person name="Huq M.A."/>
        </authorList>
    </citation>
    <scope>NUCLEOTIDE SEQUENCE [LARGE SCALE GENOMIC DNA]</scope>
    <source>
        <strain evidence="10 11">MAH-19</strain>
    </source>
</reference>
<keyword evidence="6 10" id="KW-0418">Kinase</keyword>
<proteinExistence type="predicted"/>
<dbReference type="SUPFAM" id="SSF47384">
    <property type="entry name" value="Homodimeric domain of signal transducing histidine kinase"/>
    <property type="match status" value="1"/>
</dbReference>
<dbReference type="SMART" id="SM00387">
    <property type="entry name" value="HATPase_c"/>
    <property type="match status" value="1"/>
</dbReference>
<dbReference type="RefSeq" id="WP_144247561.1">
    <property type="nucleotide sequence ID" value="NZ_VLPK01000001.1"/>
</dbReference>
<dbReference type="SUPFAM" id="SSF55874">
    <property type="entry name" value="ATPase domain of HSP90 chaperone/DNA topoisomerase II/histidine kinase"/>
    <property type="match status" value="1"/>
</dbReference>
<feature type="domain" description="Histidine kinase" evidence="9">
    <location>
        <begin position="217"/>
        <end position="417"/>
    </location>
</feature>
<keyword evidence="11" id="KW-1185">Reference proteome</keyword>
<dbReference type="PANTHER" id="PTHR45436">
    <property type="entry name" value="SENSOR HISTIDINE KINASE YKOH"/>
    <property type="match status" value="1"/>
</dbReference>
<evidence type="ECO:0000256" key="8">
    <source>
        <dbReference type="SAM" id="Phobius"/>
    </source>
</evidence>
<dbReference type="InterPro" id="IPR036097">
    <property type="entry name" value="HisK_dim/P_sf"/>
</dbReference>
<dbReference type="InterPro" id="IPR003594">
    <property type="entry name" value="HATPase_dom"/>
</dbReference>
<name>A0A556MW10_9SPHI</name>
<feature type="transmembrane region" description="Helical" evidence="8">
    <location>
        <begin position="12"/>
        <end position="34"/>
    </location>
</feature>
<dbReference type="InterPro" id="IPR005467">
    <property type="entry name" value="His_kinase_dom"/>
</dbReference>
<dbReference type="Proteomes" id="UP000318733">
    <property type="component" value="Unassembled WGS sequence"/>
</dbReference>
<dbReference type="CDD" id="cd00075">
    <property type="entry name" value="HATPase"/>
    <property type="match status" value="1"/>
</dbReference>
<dbReference type="InterPro" id="IPR036890">
    <property type="entry name" value="HATPase_C_sf"/>
</dbReference>
<comment type="caution">
    <text evidence="10">The sequence shown here is derived from an EMBL/GenBank/DDBJ whole genome shotgun (WGS) entry which is preliminary data.</text>
</comment>
<dbReference type="GO" id="GO:0005886">
    <property type="term" value="C:plasma membrane"/>
    <property type="evidence" value="ECO:0007669"/>
    <property type="project" value="TreeGrafter"/>
</dbReference>
<feature type="transmembrane region" description="Helical" evidence="8">
    <location>
        <begin position="128"/>
        <end position="150"/>
    </location>
</feature>
<dbReference type="PANTHER" id="PTHR45436:SF5">
    <property type="entry name" value="SENSOR HISTIDINE KINASE TRCS"/>
    <property type="match status" value="1"/>
</dbReference>
<protein>
    <recommendedName>
        <fullName evidence="2">histidine kinase</fullName>
        <ecNumber evidence="2">2.7.13.3</ecNumber>
    </recommendedName>
</protein>
<evidence type="ECO:0000259" key="9">
    <source>
        <dbReference type="PROSITE" id="PS50109"/>
    </source>
</evidence>
<dbReference type="InterPro" id="IPR050428">
    <property type="entry name" value="TCS_sensor_his_kinase"/>
</dbReference>